<gene>
    <name evidence="4" type="ORF">AGLY_013318</name>
</gene>
<keyword evidence="2" id="KW-0812">Transmembrane</keyword>
<dbReference type="PANTHER" id="PTHR21879">
    <property type="entry name" value="FI03362P-RELATED-RELATED"/>
    <property type="match status" value="1"/>
</dbReference>
<comment type="caution">
    <text evidence="4">The sequence shown here is derived from an EMBL/GenBank/DDBJ whole genome shotgun (WGS) entry which is preliminary data.</text>
</comment>
<feature type="signal peptide" evidence="3">
    <location>
        <begin position="1"/>
        <end position="19"/>
    </location>
</feature>
<organism evidence="4 5">
    <name type="scientific">Aphis glycines</name>
    <name type="common">Soybean aphid</name>
    <dbReference type="NCBI Taxonomy" id="307491"/>
    <lineage>
        <taxon>Eukaryota</taxon>
        <taxon>Metazoa</taxon>
        <taxon>Ecdysozoa</taxon>
        <taxon>Arthropoda</taxon>
        <taxon>Hexapoda</taxon>
        <taxon>Insecta</taxon>
        <taxon>Pterygota</taxon>
        <taxon>Neoptera</taxon>
        <taxon>Paraneoptera</taxon>
        <taxon>Hemiptera</taxon>
        <taxon>Sternorrhyncha</taxon>
        <taxon>Aphidomorpha</taxon>
        <taxon>Aphidoidea</taxon>
        <taxon>Aphididae</taxon>
        <taxon>Aphidini</taxon>
        <taxon>Aphis</taxon>
        <taxon>Aphis</taxon>
    </lineage>
</organism>
<dbReference type="GO" id="GO:0016020">
    <property type="term" value="C:membrane"/>
    <property type="evidence" value="ECO:0007669"/>
    <property type="project" value="TreeGrafter"/>
</dbReference>
<keyword evidence="5" id="KW-1185">Reference proteome</keyword>
<dbReference type="Pfam" id="PF07898">
    <property type="entry name" value="DUF1676"/>
    <property type="match status" value="1"/>
</dbReference>
<protein>
    <submittedName>
        <fullName evidence="4">Uncharacterized protein</fullName>
    </submittedName>
</protein>
<dbReference type="OrthoDB" id="6622354at2759"/>
<dbReference type="Proteomes" id="UP000475862">
    <property type="component" value="Unassembled WGS sequence"/>
</dbReference>
<dbReference type="PANTHER" id="PTHR21879:SF24">
    <property type="entry name" value="OSIRIS 10B"/>
    <property type="match status" value="1"/>
</dbReference>
<feature type="transmembrane region" description="Helical" evidence="2">
    <location>
        <begin position="160"/>
        <end position="180"/>
    </location>
</feature>
<keyword evidence="3" id="KW-0732">Signal</keyword>
<keyword evidence="2" id="KW-0472">Membrane</keyword>
<evidence type="ECO:0000256" key="2">
    <source>
        <dbReference type="SAM" id="Phobius"/>
    </source>
</evidence>
<feature type="transmembrane region" description="Helical" evidence="2">
    <location>
        <begin position="136"/>
        <end position="154"/>
    </location>
</feature>
<name>A0A6G0T6B6_APHGL</name>
<keyword evidence="2" id="KW-1133">Transmembrane helix</keyword>
<evidence type="ECO:0000256" key="1">
    <source>
        <dbReference type="SAM" id="MobiDB-lite"/>
    </source>
</evidence>
<accession>A0A6G0T6B6</accession>
<reference evidence="4 5" key="1">
    <citation type="submission" date="2019-08" db="EMBL/GenBank/DDBJ databases">
        <title>The genome of the soybean aphid Biotype 1, its phylome, world population structure and adaptation to the North American continent.</title>
        <authorList>
            <person name="Giordano R."/>
            <person name="Donthu R.K."/>
            <person name="Hernandez A.G."/>
            <person name="Wright C.L."/>
            <person name="Zimin A.V."/>
        </authorList>
    </citation>
    <scope>NUCLEOTIDE SEQUENCE [LARGE SCALE GENOMIC DNA]</scope>
    <source>
        <tissue evidence="4">Whole aphids</tissue>
    </source>
</reference>
<feature type="chain" id="PRO_5026249536" evidence="3">
    <location>
        <begin position="20"/>
        <end position="252"/>
    </location>
</feature>
<evidence type="ECO:0000256" key="3">
    <source>
        <dbReference type="SAM" id="SignalP"/>
    </source>
</evidence>
<dbReference type="EMBL" id="VYZN01000054">
    <property type="protein sequence ID" value="KAE9526670.1"/>
    <property type="molecule type" value="Genomic_DNA"/>
</dbReference>
<sequence length="252" mass="27130">MSVQYAFVILAASAAIARADGYLNALSSVYDCGSADLDTCLNSQLGRSIDEILDRNETYRLNRYLTVTTVGNRRQSPSSSEDLGSKFLNFFNALQIQYQPEEDDELIDDVFEGIYSLQKSVTGRKKKRGKNKKHKMGMMMGFMAIGMTIIGGLFNKIMMGGAISIALKALIIAKIALLLAGTMAIKKLLNSGGGGQVSIHPSWSGGGGGGGGHEQHGGYRRSYADLQPSMTTADALAYGGQIDSYSNSHYSR</sequence>
<dbReference type="InterPro" id="IPR012464">
    <property type="entry name" value="DUF1676"/>
</dbReference>
<proteinExistence type="predicted"/>
<feature type="region of interest" description="Disordered" evidence="1">
    <location>
        <begin position="201"/>
        <end position="220"/>
    </location>
</feature>
<evidence type="ECO:0000313" key="4">
    <source>
        <dbReference type="EMBL" id="KAE9526670.1"/>
    </source>
</evidence>
<dbReference type="AlphaFoldDB" id="A0A6G0T6B6"/>
<evidence type="ECO:0000313" key="5">
    <source>
        <dbReference type="Proteomes" id="UP000475862"/>
    </source>
</evidence>